<comment type="caution">
    <text evidence="1">The sequence shown here is derived from an EMBL/GenBank/DDBJ whole genome shotgun (WGS) entry which is preliminary data.</text>
</comment>
<dbReference type="RefSeq" id="WP_135209334.1">
    <property type="nucleotide sequence ID" value="NZ_SPVF01000264.1"/>
</dbReference>
<dbReference type="EMBL" id="SPVF01000264">
    <property type="protein sequence ID" value="TFW11402.1"/>
    <property type="molecule type" value="Genomic_DNA"/>
</dbReference>
<name>A0A4Y9RR63_9BURK</name>
<accession>A0A4Y9RR63</accession>
<dbReference type="Pfam" id="PF13557">
    <property type="entry name" value="Phenol_MetA_deg"/>
    <property type="match status" value="1"/>
</dbReference>
<sequence length="244" mass="26080">MLVAGPVFAFEPEDSIATDRPDVVESSAVVGKGRFQLEASVAGERFDHDGVREVTHSTPTLLRFGLTDATELRFETDGRMNSGAAGRGYSDWSVGVKWHFADAAGSRPSMALLAHADVDSGSPAYRGSGVRPSLRLSAEWELADDWSFGVMPGVLLDRREDGGRFASGIFAVTLGKEINDRLRGFVELAAPSIASARNGGTNAAFDFGAAWLLTNNAQLDMAFSRGLNHTTPKLGWTAGLSIKF</sequence>
<protein>
    <submittedName>
        <fullName evidence="1">Transporter</fullName>
    </submittedName>
</protein>
<proteinExistence type="predicted"/>
<gene>
    <name evidence="1" type="ORF">E4L96_21805</name>
</gene>
<dbReference type="Proteomes" id="UP000298438">
    <property type="component" value="Unassembled WGS sequence"/>
</dbReference>
<reference evidence="1 2" key="1">
    <citation type="submission" date="2019-03" db="EMBL/GenBank/DDBJ databases">
        <title>Draft Genome Sequence of Massilia arenosa sp. nov., a Novel Massilia Species Isolated from a Sandy-loam Maize Soil.</title>
        <authorList>
            <person name="Raths R."/>
            <person name="Peta V."/>
            <person name="Bucking H."/>
        </authorList>
    </citation>
    <scope>NUCLEOTIDE SEQUENCE [LARGE SCALE GENOMIC DNA]</scope>
    <source>
        <strain evidence="1 2">MC02</strain>
    </source>
</reference>
<dbReference type="OrthoDB" id="8770768at2"/>
<dbReference type="InterPro" id="IPR025737">
    <property type="entry name" value="FApF"/>
</dbReference>
<organism evidence="1 2">
    <name type="scientific">Zemynaea arenosa</name>
    <dbReference type="NCBI Taxonomy" id="2561931"/>
    <lineage>
        <taxon>Bacteria</taxon>
        <taxon>Pseudomonadati</taxon>
        <taxon>Pseudomonadota</taxon>
        <taxon>Betaproteobacteria</taxon>
        <taxon>Burkholderiales</taxon>
        <taxon>Oxalobacteraceae</taxon>
        <taxon>Telluria group</taxon>
        <taxon>Zemynaea</taxon>
    </lineage>
</organism>
<evidence type="ECO:0000313" key="1">
    <source>
        <dbReference type="EMBL" id="TFW11402.1"/>
    </source>
</evidence>
<dbReference type="AlphaFoldDB" id="A0A4Y9RR63"/>
<keyword evidence="2" id="KW-1185">Reference proteome</keyword>
<evidence type="ECO:0000313" key="2">
    <source>
        <dbReference type="Proteomes" id="UP000298438"/>
    </source>
</evidence>